<dbReference type="PANTHER" id="PTHR22844:SF387">
    <property type="entry name" value="F3I6.5 PROTEIN"/>
    <property type="match status" value="1"/>
</dbReference>
<accession>A0AA38GBU6</accession>
<protein>
    <submittedName>
        <fullName evidence="1">Uncharacterized protein</fullName>
    </submittedName>
</protein>
<dbReference type="Proteomes" id="UP000824469">
    <property type="component" value="Unassembled WGS sequence"/>
</dbReference>
<comment type="caution">
    <text evidence="1">The sequence shown here is derived from an EMBL/GenBank/DDBJ whole genome shotgun (WGS) entry which is preliminary data.</text>
</comment>
<evidence type="ECO:0000313" key="1">
    <source>
        <dbReference type="EMBL" id="KAH9318587.1"/>
    </source>
</evidence>
<reference evidence="1 2" key="1">
    <citation type="journal article" date="2021" name="Nat. Plants">
        <title>The Taxus genome provides insights into paclitaxel biosynthesis.</title>
        <authorList>
            <person name="Xiong X."/>
            <person name="Gou J."/>
            <person name="Liao Q."/>
            <person name="Li Y."/>
            <person name="Zhou Q."/>
            <person name="Bi G."/>
            <person name="Li C."/>
            <person name="Du R."/>
            <person name="Wang X."/>
            <person name="Sun T."/>
            <person name="Guo L."/>
            <person name="Liang H."/>
            <person name="Lu P."/>
            <person name="Wu Y."/>
            <person name="Zhang Z."/>
            <person name="Ro D.K."/>
            <person name="Shang Y."/>
            <person name="Huang S."/>
            <person name="Yan J."/>
        </authorList>
    </citation>
    <scope>NUCLEOTIDE SEQUENCE [LARGE SCALE GENOMIC DNA]</scope>
    <source>
        <strain evidence="1">Ta-2019</strain>
    </source>
</reference>
<organism evidence="1 2">
    <name type="scientific">Taxus chinensis</name>
    <name type="common">Chinese yew</name>
    <name type="synonym">Taxus wallichiana var. chinensis</name>
    <dbReference type="NCBI Taxonomy" id="29808"/>
    <lineage>
        <taxon>Eukaryota</taxon>
        <taxon>Viridiplantae</taxon>
        <taxon>Streptophyta</taxon>
        <taxon>Embryophyta</taxon>
        <taxon>Tracheophyta</taxon>
        <taxon>Spermatophyta</taxon>
        <taxon>Pinopsida</taxon>
        <taxon>Pinidae</taxon>
        <taxon>Conifers II</taxon>
        <taxon>Cupressales</taxon>
        <taxon>Taxaceae</taxon>
        <taxon>Taxus</taxon>
    </lineage>
</organism>
<dbReference type="InterPro" id="IPR045182">
    <property type="entry name" value="JINGUBANG-like"/>
</dbReference>
<proteinExistence type="predicted"/>
<dbReference type="PANTHER" id="PTHR22844">
    <property type="entry name" value="F-BOX AND WD40 DOMAIN PROTEIN"/>
    <property type="match status" value="1"/>
</dbReference>
<feature type="non-terminal residue" evidence="1">
    <location>
        <position position="154"/>
    </location>
</feature>
<dbReference type="AlphaFoldDB" id="A0AA38GBU6"/>
<name>A0AA38GBU6_TAXCH</name>
<gene>
    <name evidence="1" type="ORF">KI387_020356</name>
</gene>
<dbReference type="EMBL" id="JAHRHJ020000004">
    <property type="protein sequence ID" value="KAH9318587.1"/>
    <property type="molecule type" value="Genomic_DNA"/>
</dbReference>
<sequence length="154" mass="16650">MNKSLQSLASQGSSLFSESSLHSEYSLRSAGSLQSELSLASVPSCLGIPQPQLHSQSPHYRCVATLQGHSGHVYSTAMDECIQGSQRELACFVSGKHGNGDMKSIAIAGDKIYTAHKDHRIRVWWNGSNKDNKHSLVAVALPPLPLPLPQLYLA</sequence>
<evidence type="ECO:0000313" key="2">
    <source>
        <dbReference type="Proteomes" id="UP000824469"/>
    </source>
</evidence>
<keyword evidence="2" id="KW-1185">Reference proteome</keyword>